<dbReference type="SUPFAM" id="SSF54001">
    <property type="entry name" value="Cysteine proteinases"/>
    <property type="match status" value="1"/>
</dbReference>
<sequence>MPQATDPPDRSLALDGPTRRLAHRVLPTLLHPAAAPADRMAAARILDRAQTTSLTAVPAPEALLRMLMRGLRPSPGARLWERLWPTLSSRRALEVLRWAPGLEPVPRGPQRFVSVPRSALTSRRPRVRQGRLGDCWLVAVMSACEQVRPGFLQGLISSEGSATPAAGPTRGESGTADPSVRLTAIDLLEPALAVPILRRIPFLPVRRRRVVVSTRVPVAHRAGDRRRRPNAASLIEKAAAAVWANGSYRRLQNDFAGIGLLLLTGRWCPARPVPRTVEHIAEWLDAGRPVVLSTLARPRGSFTVAREDGTGRIAFMDAHVYTAVRALRCTEDGRPDSGAPVRLHVRNPVGGGESPALRRTDLYLSERQLRRAFISVNVGPSLR</sequence>
<dbReference type="RefSeq" id="WP_087007671.1">
    <property type="nucleotide sequence ID" value="NZ_FWFF01000017.1"/>
</dbReference>
<evidence type="ECO:0000313" key="1">
    <source>
        <dbReference type="EMBL" id="SLM98839.1"/>
    </source>
</evidence>
<dbReference type="Proteomes" id="UP000196581">
    <property type="component" value="Unassembled WGS sequence"/>
</dbReference>
<dbReference type="AlphaFoldDB" id="A0A1X6XIJ8"/>
<gene>
    <name evidence="1" type="ORF">FM105_09730</name>
</gene>
<dbReference type="PROSITE" id="PS00139">
    <property type="entry name" value="THIOL_PROTEASE_CYS"/>
    <property type="match status" value="1"/>
</dbReference>
<proteinExistence type="predicted"/>
<keyword evidence="2" id="KW-1185">Reference proteome</keyword>
<organism evidence="1 2">
    <name type="scientific">Brevibacterium yomogidense</name>
    <dbReference type="NCBI Taxonomy" id="946573"/>
    <lineage>
        <taxon>Bacteria</taxon>
        <taxon>Bacillati</taxon>
        <taxon>Actinomycetota</taxon>
        <taxon>Actinomycetes</taxon>
        <taxon>Micrococcales</taxon>
        <taxon>Brevibacteriaceae</taxon>
        <taxon>Brevibacterium</taxon>
    </lineage>
</organism>
<accession>A0A1X6XIJ8</accession>
<protein>
    <recommendedName>
        <fullName evidence="3">Calpain catalytic domain-containing protein</fullName>
    </recommendedName>
</protein>
<dbReference type="InterPro" id="IPR038765">
    <property type="entry name" value="Papain-like_cys_pep_sf"/>
</dbReference>
<dbReference type="InterPro" id="IPR000169">
    <property type="entry name" value="Pept_cys_AS"/>
</dbReference>
<dbReference type="EMBL" id="FWFF01000017">
    <property type="protein sequence ID" value="SLM98839.1"/>
    <property type="molecule type" value="Genomic_DNA"/>
</dbReference>
<name>A0A1X6XIJ8_9MICO</name>
<reference evidence="2" key="1">
    <citation type="submission" date="2017-02" db="EMBL/GenBank/DDBJ databases">
        <authorList>
            <person name="Dridi B."/>
        </authorList>
    </citation>
    <scope>NUCLEOTIDE SEQUENCE [LARGE SCALE GENOMIC DNA]</scope>
    <source>
        <strain evidence="2">B Co 03.10</strain>
    </source>
</reference>
<evidence type="ECO:0008006" key="3">
    <source>
        <dbReference type="Google" id="ProtNLM"/>
    </source>
</evidence>
<evidence type="ECO:0000313" key="2">
    <source>
        <dbReference type="Proteomes" id="UP000196581"/>
    </source>
</evidence>